<dbReference type="InterPro" id="IPR013818">
    <property type="entry name" value="Lipase"/>
</dbReference>
<feature type="domain" description="Lipase" evidence="8">
    <location>
        <begin position="390"/>
        <end position="622"/>
    </location>
</feature>
<feature type="domain" description="Lipase" evidence="8">
    <location>
        <begin position="714"/>
        <end position="942"/>
    </location>
</feature>
<dbReference type="GO" id="GO:0016298">
    <property type="term" value="F:lipase activity"/>
    <property type="evidence" value="ECO:0007669"/>
    <property type="project" value="InterPro"/>
</dbReference>
<dbReference type="InterPro" id="IPR002634">
    <property type="entry name" value="BolA"/>
</dbReference>
<evidence type="ECO:0000256" key="4">
    <source>
        <dbReference type="ARBA" id="ARBA00022525"/>
    </source>
</evidence>
<keyword evidence="10" id="KW-1185">Reference proteome</keyword>
<name>A0A8J6LB23_TENMO</name>
<dbReference type="Gene3D" id="3.30.300.90">
    <property type="entry name" value="BolA-like"/>
    <property type="match status" value="1"/>
</dbReference>
<evidence type="ECO:0000256" key="2">
    <source>
        <dbReference type="ARBA" id="ARBA00005578"/>
    </source>
</evidence>
<dbReference type="InterPro" id="IPR036065">
    <property type="entry name" value="BolA-like_sf"/>
</dbReference>
<dbReference type="Proteomes" id="UP000719412">
    <property type="component" value="Unassembled WGS sequence"/>
</dbReference>
<comment type="caution">
    <text evidence="9">The sequence shown here is derived from an EMBL/GenBank/DDBJ whole genome shotgun (WGS) entry which is preliminary data.</text>
</comment>
<comment type="subcellular location">
    <subcellularLocation>
        <location evidence="1">Secreted</location>
    </subcellularLocation>
</comment>
<dbReference type="PANTHER" id="PTHR11610:SF173">
    <property type="entry name" value="LIPASE DOMAIN-CONTAINING PROTEIN-RELATED"/>
    <property type="match status" value="1"/>
</dbReference>
<dbReference type="Pfam" id="PF00151">
    <property type="entry name" value="Lipase"/>
    <property type="match status" value="4"/>
</dbReference>
<dbReference type="SUPFAM" id="SSF82657">
    <property type="entry name" value="BolA-like"/>
    <property type="match status" value="1"/>
</dbReference>
<proteinExistence type="inferred from homology"/>
<sequence>MGQNAFLLLEMISKAVAIILLTTALQHCSCQENLDDQNTFLSNLFNVSIEDVGAVANNFHFINVPRDHVTFYFYPSDGSEPVPISSENITSLMDPDVDTKIIIHGWSDNALLPWIRNMSALYHEKGKYNVVAPDWSKDAAHNYVYAASAIQGVGYIIGDFIVDIAQKYNEDFLQIVHVIGHSMGGQCAGFAGQRVITKLGEKIPRISGLDVASPLFEIPIDRPPDLRLSPTDADFTDLIHTQLGFRGLILPAGKVDFYVNTNKIIQPGCSDDLPDVNGAISCGHQASHFYFSRTILDPKLYKAVKCLDFDLHLCDKHKMAYMGDGENFDYHNTFLSKLFNVSIDEIGAVANNFQFINISREDVTFYFYPSDGSEPVPISSENCTSLMDPKVDTKVIIHGWMANAFLPRIKNMSALYHEKGEYNVVVPDRSKDARQNYVYAASALQGVGYIIGDFIIDIVQKYNQDFLQIVHVIGHSMGGQAAGFAGQRVITKLGRKIARISGLDVASPLFEIPINRPPDLRLSPTDADFIDLIHTQLGLPGLILPTGKVDFYVNTDKVVQPGCADHLPDVTAAIICGHQASFYFFSRTILDPTFYKAVECPDATNFDLHLCDENEIAYMGDGVSEGTRGKFYVRTGANGDPVDSQNDENLDDQNTFLSKLFNVSIKEVGALANNFQFINIPPEDVIFYFYPSDGSEPVPISSENCTSLLDPGVDTKIIIHGWNSNALTPWVRNMTALYHEKGKYNVVAPDWSKDAEQNYIYSASAIQGVGYIIGDFIVDIVQKYNEDFLQIVHVIGHSLGGQAAGLAGQRVTTKLGRKIARISGLDVASPLFEIPIKRPPDLRLSPRDADFTDLIHTELGFTGLIFPDGLVDFYVNSDKIINPGCTDDLPGLTGAIICGHQASHYYFSRTILYPKLYKAVECPDATSFNLHLCDENEIAYMGDGENLDDQNTFLSTLFNTSIETVGAFVNGFQFIDISRQDVIFYFYPSDGSEPVPVSSKNCTRFMDPKVDTKFIIHGWTDNALLPWIRNMSTLYHEKGKYNVIAPDWSKDADQNYVYAASAIQGVGYMIGDFIIDIVKKHNKDFLQIVHVIGHSMGGQGAGFAGQRVITELGKNISRISGLDVASPLFEIPVLRPPDLRLSPTDADFTDLIHTQLGFRGLISPGGKVDFYVNTKNVIQPGCTDDLPHVGNASKSISICGSRTILDPKLYKAVECIDETNFKSHLCDKHEIAYMGDGKYKNEKMFRVSLQHLTKVTFPRYVIIPTCKMSENTGPVATSIKKKLSTHLEPTHLDIIDESHMHNVPVGSETHFKVVVISDKFADMTLLKRHRLINNILKHELDNGVHALSITAKTNAQWGSGSQKVEPSPACRGGFGK</sequence>
<dbReference type="GO" id="GO:0017171">
    <property type="term" value="F:serine hydrolase activity"/>
    <property type="evidence" value="ECO:0007669"/>
    <property type="project" value="TreeGrafter"/>
</dbReference>
<dbReference type="Pfam" id="PF01722">
    <property type="entry name" value="BolA"/>
    <property type="match status" value="1"/>
</dbReference>
<feature type="domain" description="Lipase" evidence="8">
    <location>
        <begin position="94"/>
        <end position="310"/>
    </location>
</feature>
<dbReference type="SUPFAM" id="SSF53474">
    <property type="entry name" value="alpha/beta-Hydrolases"/>
    <property type="match status" value="4"/>
</dbReference>
<organism evidence="9 10">
    <name type="scientific">Tenebrio molitor</name>
    <name type="common">Yellow mealworm beetle</name>
    <dbReference type="NCBI Taxonomy" id="7067"/>
    <lineage>
        <taxon>Eukaryota</taxon>
        <taxon>Metazoa</taxon>
        <taxon>Ecdysozoa</taxon>
        <taxon>Arthropoda</taxon>
        <taxon>Hexapoda</taxon>
        <taxon>Insecta</taxon>
        <taxon>Pterygota</taxon>
        <taxon>Neoptera</taxon>
        <taxon>Endopterygota</taxon>
        <taxon>Coleoptera</taxon>
        <taxon>Polyphaga</taxon>
        <taxon>Cucujiformia</taxon>
        <taxon>Tenebrionidae</taxon>
        <taxon>Tenebrio</taxon>
    </lineage>
</organism>
<dbReference type="InterPro" id="IPR029058">
    <property type="entry name" value="AB_hydrolase_fold"/>
</dbReference>
<dbReference type="PRINTS" id="PR00821">
    <property type="entry name" value="TAGLIPASE"/>
</dbReference>
<gene>
    <name evidence="9" type="ORF">GEV33_008212</name>
</gene>
<evidence type="ECO:0000313" key="10">
    <source>
        <dbReference type="Proteomes" id="UP000719412"/>
    </source>
</evidence>
<dbReference type="EMBL" id="JABDTM020024147">
    <property type="protein sequence ID" value="KAH0814580.1"/>
    <property type="molecule type" value="Genomic_DNA"/>
</dbReference>
<feature type="region of interest" description="Disordered" evidence="6">
    <location>
        <begin position="1356"/>
        <end position="1376"/>
    </location>
</feature>
<reference evidence="9" key="2">
    <citation type="submission" date="2021-08" db="EMBL/GenBank/DDBJ databases">
        <authorList>
            <person name="Eriksson T."/>
        </authorList>
    </citation>
    <scope>NUCLEOTIDE SEQUENCE</scope>
    <source>
        <strain evidence="9">Stoneville</strain>
        <tissue evidence="9">Whole head</tissue>
    </source>
</reference>
<evidence type="ECO:0000256" key="3">
    <source>
        <dbReference type="ARBA" id="ARBA00010701"/>
    </source>
</evidence>
<protein>
    <recommendedName>
        <fullName evidence="8">Lipase domain-containing protein</fullName>
    </recommendedName>
</protein>
<feature type="signal peptide" evidence="7">
    <location>
        <begin position="1"/>
        <end position="17"/>
    </location>
</feature>
<evidence type="ECO:0000259" key="8">
    <source>
        <dbReference type="Pfam" id="PF00151"/>
    </source>
</evidence>
<dbReference type="FunFam" id="3.30.300.90:FF:000001">
    <property type="entry name" value="Transcriptional regulator BolA"/>
    <property type="match status" value="1"/>
</dbReference>
<evidence type="ECO:0000256" key="6">
    <source>
        <dbReference type="SAM" id="MobiDB-lite"/>
    </source>
</evidence>
<keyword evidence="7" id="KW-0732">Signal</keyword>
<reference evidence="9" key="1">
    <citation type="journal article" date="2020" name="J Insects Food Feed">
        <title>The yellow mealworm (Tenebrio molitor) genome: a resource for the emerging insects as food and feed industry.</title>
        <authorList>
            <person name="Eriksson T."/>
            <person name="Andere A."/>
            <person name="Kelstrup H."/>
            <person name="Emery V."/>
            <person name="Picard C."/>
        </authorList>
    </citation>
    <scope>NUCLEOTIDE SEQUENCE</scope>
    <source>
        <strain evidence="9">Stoneville</strain>
        <tissue evidence="9">Whole head</tissue>
    </source>
</reference>
<dbReference type="PANTHER" id="PTHR11610">
    <property type="entry name" value="LIPASE"/>
    <property type="match status" value="1"/>
</dbReference>
<dbReference type="Gene3D" id="3.40.50.1820">
    <property type="entry name" value="alpha/beta hydrolase"/>
    <property type="match status" value="4"/>
</dbReference>
<feature type="domain" description="Lipase" evidence="8">
    <location>
        <begin position="1010"/>
        <end position="1185"/>
    </location>
</feature>
<dbReference type="InterPro" id="IPR000734">
    <property type="entry name" value="TAG_lipase"/>
</dbReference>
<feature type="chain" id="PRO_5035252818" description="Lipase domain-containing protein" evidence="7">
    <location>
        <begin position="18"/>
        <end position="1376"/>
    </location>
</feature>
<accession>A0A8J6LB23</accession>
<comment type="similarity">
    <text evidence="2">Belongs to the BolA/IbaG family.</text>
</comment>
<evidence type="ECO:0000256" key="1">
    <source>
        <dbReference type="ARBA" id="ARBA00004613"/>
    </source>
</evidence>
<dbReference type="GO" id="GO:0005615">
    <property type="term" value="C:extracellular space"/>
    <property type="evidence" value="ECO:0007669"/>
    <property type="project" value="TreeGrafter"/>
</dbReference>
<dbReference type="GO" id="GO:1990229">
    <property type="term" value="C:iron-sulfur cluster assembly complex"/>
    <property type="evidence" value="ECO:0007669"/>
    <property type="project" value="UniProtKB-ARBA"/>
</dbReference>
<evidence type="ECO:0000256" key="5">
    <source>
        <dbReference type="RuleBase" id="RU004262"/>
    </source>
</evidence>
<evidence type="ECO:0000313" key="9">
    <source>
        <dbReference type="EMBL" id="KAH0814580.1"/>
    </source>
</evidence>
<keyword evidence="4" id="KW-0964">Secreted</keyword>
<dbReference type="GO" id="GO:0016042">
    <property type="term" value="P:lipid catabolic process"/>
    <property type="evidence" value="ECO:0007669"/>
    <property type="project" value="TreeGrafter"/>
</dbReference>
<evidence type="ECO:0000256" key="7">
    <source>
        <dbReference type="SAM" id="SignalP"/>
    </source>
</evidence>
<comment type="similarity">
    <text evidence="3 5">Belongs to the AB hydrolase superfamily. Lipase family.</text>
</comment>